<dbReference type="SMART" id="SM00324">
    <property type="entry name" value="RhoGAP"/>
    <property type="match status" value="1"/>
</dbReference>
<evidence type="ECO:0000313" key="7">
    <source>
        <dbReference type="RefSeq" id="XP_054851986.1"/>
    </source>
</evidence>
<dbReference type="PANTHER" id="PTHR12659:SF3">
    <property type="entry name" value="STAR-RELATED LIPID TRANSFER PROTEIN 8"/>
    <property type="match status" value="1"/>
</dbReference>
<dbReference type="Proteomes" id="UP001190640">
    <property type="component" value="Chromosome 13"/>
</dbReference>
<sequence>MPALDFLRACFRRAKCFTSIESKKYVEAEAKKTCDWLRAAGFPQYAQLYEESLFPLDISSVKKDLRFLDEDCLKSLCRRLMTLNACASMKLEVHFQRKQSDDSEEEDVCVISNQWAFQKDSRRWSRIDSEDFLLSGSLERLSSMRKDSSQESILTDVSADLEAPPLPSNASTGQTVAVRVTPPDRSPIQTSPALTNSTQSLSDHSPTDPSPHWSWNSKEKPKKCRTQSFLKRIESLRKKDKEKLDSSRVREEEGAEASRSVADPPPGKKALLGRGISSPLHSSQNLSTGCQTNQALAGSKPPFKPKHGSVYLEDSETALSGGASWAGGGFGHPARLKRDYLIHIPKDHKPGTFPRSLSLESLCPPDSSHLANWEPVGKGLSLPAGGTGGSKSSCLEAPSLLTSRYGQRLLSGISTGSCTSLYDNVPEFGSRDDSLFDLDGEAIYESLDDVLQHVWGLQQKVEQWSKLVRLDLECRAGEEGGEETDSGGEPAALNFEEQSTSDIGTSASDFDSTGNSLNEAEDTDMRERRDSGVGASLTRPCRKLRWHSFQNSHRPSLTSASLEINRQSAAQLHLLQKCSLLRLTAIMEEFSAPHKQTWAWTVPKFMKRSKTPAYKGKMVFGVPPAITVQRTGQPLPQSIQQALRYIRSQCLGQVGIFRKSGVKSRIQALRLLNEVSPENVDYVGQSAYDVADLLKQYFRDLPEPIFTSKLTDTFLQIYQFVPKEQRLQAAQAAIVLMPDENREVLQTLLYFLSDIAAAQENQMTAGNLAVCLAPSLFHLNVSKKESTSPRMIQKRSTMGKPDQKDLNENKAATQALSHMITGCKELFQIPHDMMLQLCSSYISADAHPTLSFSELTSQNLRGEGTASPADLEGSIQSLLKEASERFKGWLSTPGPQGTELSSKKVHDGHPLRLWKVTTEVEAPPQAVLERVLRERQLWDEDWLQGEVIEALGENTEVYHSVTDSMGPHPRRDFVVLRKWHTDLSRGACLLVSVSLDHKKLPLEGGVRAVILTSQYLMEPSGVGCSKVTHICRADLRGRSPDWYSRVFGHLCAMELVRIRNSFPVFNSCGPETKI</sequence>
<dbReference type="GeneID" id="129341082"/>
<dbReference type="Gene3D" id="1.10.287.2070">
    <property type="match status" value="1"/>
</dbReference>
<reference evidence="7" key="1">
    <citation type="submission" date="2025-08" db="UniProtKB">
        <authorList>
            <consortium name="RefSeq"/>
        </authorList>
    </citation>
    <scope>IDENTIFICATION</scope>
    <source>
        <tissue evidence="7">Blood</tissue>
    </source>
</reference>
<keyword evidence="2" id="KW-0597">Phosphoprotein</keyword>
<dbReference type="InterPro" id="IPR013761">
    <property type="entry name" value="SAM/pointed_sf"/>
</dbReference>
<dbReference type="KEGG" id="emc:129341082"/>
<dbReference type="FunFam" id="3.30.530.20:FF:000009">
    <property type="entry name" value="StAR related lipid transfer domain containing 13"/>
    <property type="match status" value="1"/>
</dbReference>
<gene>
    <name evidence="7" type="primary">STARD8</name>
</gene>
<accession>A0AA97LEC4</accession>
<dbReference type="AlphaFoldDB" id="A0AA97LEC4"/>
<evidence type="ECO:0000259" key="4">
    <source>
        <dbReference type="PROSITE" id="PS50238"/>
    </source>
</evidence>
<feature type="region of interest" description="Disordered" evidence="3">
    <location>
        <begin position="499"/>
        <end position="534"/>
    </location>
</feature>
<feature type="domain" description="START" evidence="5">
    <location>
        <begin position="874"/>
        <end position="1043"/>
    </location>
</feature>
<dbReference type="SUPFAM" id="SSF47769">
    <property type="entry name" value="SAM/Pointed domain"/>
    <property type="match status" value="1"/>
</dbReference>
<dbReference type="InterPro" id="IPR008936">
    <property type="entry name" value="Rho_GTPase_activation_prot"/>
</dbReference>
<dbReference type="GO" id="GO:0007165">
    <property type="term" value="P:signal transduction"/>
    <property type="evidence" value="ECO:0007669"/>
    <property type="project" value="InterPro"/>
</dbReference>
<dbReference type="CTD" id="9754"/>
<dbReference type="InterPro" id="IPR002913">
    <property type="entry name" value="START_lipid-bd_dom"/>
</dbReference>
<keyword evidence="6" id="KW-1185">Reference proteome</keyword>
<dbReference type="FunFam" id="1.10.555.10:FF:000007">
    <property type="entry name" value="rho GTPase-activating protein 7 isoform X2"/>
    <property type="match status" value="1"/>
</dbReference>
<dbReference type="PROSITE" id="PS50238">
    <property type="entry name" value="RHOGAP"/>
    <property type="match status" value="1"/>
</dbReference>
<dbReference type="CDD" id="cd04375">
    <property type="entry name" value="RhoGAP_DLC1"/>
    <property type="match status" value="1"/>
</dbReference>
<dbReference type="PANTHER" id="PTHR12659">
    <property type="entry name" value="RHO-TYPE GTPASE ACTIVATING PROTEIN"/>
    <property type="match status" value="1"/>
</dbReference>
<dbReference type="PROSITE" id="PS50848">
    <property type="entry name" value="START"/>
    <property type="match status" value="1"/>
</dbReference>
<dbReference type="GO" id="GO:0030036">
    <property type="term" value="P:actin cytoskeleton organization"/>
    <property type="evidence" value="ECO:0007669"/>
    <property type="project" value="TreeGrafter"/>
</dbReference>
<evidence type="ECO:0000256" key="3">
    <source>
        <dbReference type="SAM" id="MobiDB-lite"/>
    </source>
</evidence>
<evidence type="ECO:0000259" key="5">
    <source>
        <dbReference type="PROSITE" id="PS50848"/>
    </source>
</evidence>
<feature type="compositionally biased region" description="Polar residues" evidence="3">
    <location>
        <begin position="187"/>
        <end position="204"/>
    </location>
</feature>
<dbReference type="GO" id="GO:0008289">
    <property type="term" value="F:lipid binding"/>
    <property type="evidence" value="ECO:0007669"/>
    <property type="project" value="InterPro"/>
</dbReference>
<organism evidence="6 7">
    <name type="scientific">Eublepharis macularius</name>
    <name type="common">Leopard gecko</name>
    <name type="synonym">Cyrtodactylus macularius</name>
    <dbReference type="NCBI Taxonomy" id="481883"/>
    <lineage>
        <taxon>Eukaryota</taxon>
        <taxon>Metazoa</taxon>
        <taxon>Chordata</taxon>
        <taxon>Craniata</taxon>
        <taxon>Vertebrata</taxon>
        <taxon>Euteleostomi</taxon>
        <taxon>Lepidosauria</taxon>
        <taxon>Squamata</taxon>
        <taxon>Bifurcata</taxon>
        <taxon>Gekkota</taxon>
        <taxon>Eublepharidae</taxon>
        <taxon>Eublepharinae</taxon>
        <taxon>Eublepharis</taxon>
    </lineage>
</organism>
<evidence type="ECO:0000313" key="6">
    <source>
        <dbReference type="Proteomes" id="UP001190640"/>
    </source>
</evidence>
<evidence type="ECO:0000256" key="2">
    <source>
        <dbReference type="ARBA" id="ARBA00022553"/>
    </source>
</evidence>
<dbReference type="SUPFAM" id="SSF48350">
    <property type="entry name" value="GTPase activation domain, GAP"/>
    <property type="match status" value="1"/>
</dbReference>
<dbReference type="GO" id="GO:0035023">
    <property type="term" value="P:regulation of Rho protein signal transduction"/>
    <property type="evidence" value="ECO:0007669"/>
    <property type="project" value="TreeGrafter"/>
</dbReference>
<feature type="compositionally biased region" description="Basic and acidic residues" evidence="3">
    <location>
        <begin position="231"/>
        <end position="252"/>
    </location>
</feature>
<dbReference type="SMART" id="SM00234">
    <property type="entry name" value="START"/>
    <property type="match status" value="1"/>
</dbReference>
<protein>
    <submittedName>
        <fullName evidence="7">StAR-related lipid transfer protein 8 isoform X1</fullName>
    </submittedName>
</protein>
<feature type="region of interest" description="Disordered" evidence="3">
    <location>
        <begin position="181"/>
        <end position="309"/>
    </location>
</feature>
<feature type="domain" description="Rho-GAP" evidence="4">
    <location>
        <begin position="622"/>
        <end position="827"/>
    </location>
</feature>
<dbReference type="SUPFAM" id="SSF55961">
    <property type="entry name" value="Bet v1-like"/>
    <property type="match status" value="1"/>
</dbReference>
<dbReference type="Gene3D" id="3.30.530.20">
    <property type="match status" value="1"/>
</dbReference>
<dbReference type="InterPro" id="IPR000198">
    <property type="entry name" value="RhoGAP_dom"/>
</dbReference>
<dbReference type="InterPro" id="IPR023393">
    <property type="entry name" value="START-like_dom_sf"/>
</dbReference>
<evidence type="ECO:0000256" key="1">
    <source>
        <dbReference type="ARBA" id="ARBA00022468"/>
    </source>
</evidence>
<dbReference type="RefSeq" id="XP_054851986.1">
    <property type="nucleotide sequence ID" value="XM_054996011.1"/>
</dbReference>
<dbReference type="GO" id="GO:0005096">
    <property type="term" value="F:GTPase activator activity"/>
    <property type="evidence" value="ECO:0007669"/>
    <property type="project" value="UniProtKB-KW"/>
</dbReference>
<dbReference type="Gene3D" id="1.10.555.10">
    <property type="entry name" value="Rho GTPase activation protein"/>
    <property type="match status" value="1"/>
</dbReference>
<name>A0AA97LEC4_EUBMA</name>
<feature type="compositionally biased region" description="Polar residues" evidence="3">
    <location>
        <begin position="279"/>
        <end position="296"/>
    </location>
</feature>
<keyword evidence="1" id="KW-0343">GTPase activation</keyword>
<dbReference type="Pfam" id="PF01852">
    <property type="entry name" value="START"/>
    <property type="match status" value="1"/>
</dbReference>
<proteinExistence type="predicted"/>
<dbReference type="Pfam" id="PF00620">
    <property type="entry name" value="RhoGAP"/>
    <property type="match status" value="1"/>
</dbReference>
<feature type="compositionally biased region" description="Polar residues" evidence="3">
    <location>
        <begin position="499"/>
        <end position="518"/>
    </location>
</feature>